<keyword evidence="6" id="KW-0645">Protease</keyword>
<dbReference type="PATRIC" id="fig|42256.3.peg.2318"/>
<dbReference type="InterPro" id="IPR036005">
    <property type="entry name" value="Creatinase/aminopeptidase-like"/>
</dbReference>
<organism evidence="6 8">
    <name type="scientific">Rubrobacter radiotolerans</name>
    <name type="common">Arthrobacter radiotolerans</name>
    <dbReference type="NCBI Taxonomy" id="42256"/>
    <lineage>
        <taxon>Bacteria</taxon>
        <taxon>Bacillati</taxon>
        <taxon>Actinomycetota</taxon>
        <taxon>Rubrobacteria</taxon>
        <taxon>Rubrobacterales</taxon>
        <taxon>Rubrobacteraceae</taxon>
        <taxon>Rubrobacter</taxon>
    </lineage>
</organism>
<dbReference type="EMBL" id="JAWXXX010000001">
    <property type="protein sequence ID" value="MDX5894964.1"/>
    <property type="molecule type" value="Genomic_DNA"/>
</dbReference>
<dbReference type="Proteomes" id="UP001281130">
    <property type="component" value="Unassembled WGS sequence"/>
</dbReference>
<evidence type="ECO:0000313" key="8">
    <source>
        <dbReference type="Proteomes" id="UP000025229"/>
    </source>
</evidence>
<proteinExistence type="inferred from homology"/>
<dbReference type="Gene3D" id="3.90.230.10">
    <property type="entry name" value="Creatinase/methionine aminopeptidase superfamily"/>
    <property type="match status" value="1"/>
</dbReference>
<gene>
    <name evidence="6" type="ORF">RradSPS_2276</name>
    <name evidence="7" type="ORF">SIL72_13130</name>
</gene>
<reference evidence="7" key="2">
    <citation type="submission" date="2023-11" db="EMBL/GenBank/DDBJ databases">
        <title>MicrobeMod: A computational toolkit for identifying prokaryotic methylation and restriction-modification with nanopore sequencing.</title>
        <authorList>
            <person name="Crits-Christoph A."/>
            <person name="Kang S.C."/>
            <person name="Lee H."/>
            <person name="Ostrov N."/>
        </authorList>
    </citation>
    <scope>NUCLEOTIDE SEQUENCE</scope>
    <source>
        <strain evidence="7">ATCC 51242</strain>
    </source>
</reference>
<evidence type="ECO:0000313" key="7">
    <source>
        <dbReference type="EMBL" id="MDX5894964.1"/>
    </source>
</evidence>
<dbReference type="GO" id="GO:0046872">
    <property type="term" value="F:metal ion binding"/>
    <property type="evidence" value="ECO:0007669"/>
    <property type="project" value="UniProtKB-KW"/>
</dbReference>
<dbReference type="InterPro" id="IPR000994">
    <property type="entry name" value="Pept_M24"/>
</dbReference>
<dbReference type="EMBL" id="CP007514">
    <property type="protein sequence ID" value="AHY47559.1"/>
    <property type="molecule type" value="Genomic_DNA"/>
</dbReference>
<evidence type="ECO:0000256" key="2">
    <source>
        <dbReference type="ARBA" id="ARBA00022801"/>
    </source>
</evidence>
<dbReference type="Proteomes" id="UP000025229">
    <property type="component" value="Chromosome"/>
</dbReference>
<comment type="similarity">
    <text evidence="3">Belongs to the peptidase M24B family.</text>
</comment>
<keyword evidence="6" id="KW-0031">Aminopeptidase</keyword>
<dbReference type="HOGENOM" id="CLU_017266_4_3_11"/>
<dbReference type="eggNOG" id="COG0006">
    <property type="taxonomic scope" value="Bacteria"/>
</dbReference>
<dbReference type="GO" id="GO:0004177">
    <property type="term" value="F:aminopeptidase activity"/>
    <property type="evidence" value="ECO:0007669"/>
    <property type="project" value="UniProtKB-KW"/>
</dbReference>
<dbReference type="InterPro" id="IPR001131">
    <property type="entry name" value="Peptidase_M24B_aminopep-P_CS"/>
</dbReference>
<feature type="region of interest" description="Disordered" evidence="4">
    <location>
        <begin position="1"/>
        <end position="20"/>
    </location>
</feature>
<dbReference type="PROSITE" id="PS00491">
    <property type="entry name" value="PROLINE_PEPTIDASE"/>
    <property type="match status" value="1"/>
</dbReference>
<dbReference type="Pfam" id="PF00557">
    <property type="entry name" value="Peptidase_M24"/>
    <property type="match status" value="1"/>
</dbReference>
<dbReference type="RefSeq" id="WP_038682801.1">
    <property type="nucleotide sequence ID" value="NZ_CP007514.1"/>
</dbReference>
<name>A0A023X6A7_RUBRA</name>
<sequence length="399" mass="42333">MTQKSVAKTEGPESGSEPDLLVISAPEHDASAYHLTGFLAPDAVIAARVEGRTYLAVSSLEYGRAKRQAAVDELLSYDELGIRELARELGGGGSVLAAAAADLLKKLGARSVTVPPNLGVVHADELRRRGVEVEPGGAYFAGLRRAKTEREVGYIEEVQRATEAAVALAREVLSGSEVLKDGTLVHEGAPLTSEGLRSVIDVDLLRRGFHASGTIVAGGPQAADPHERGSGPLRAGETIIVDVFPSSAKSRYFADMTRTFVKGEPSDEVRKMYRTVLAAQERALESIRPGVSGREVHRAVSEVIHAAGYKTLLHDQRPGEPLTEGFFHGTGHGVGLELHEGPSLGTQDTELLPGDVVTVEPGVYTPGLGGVRIEDLVVVTESGLRNLTDFPKSFDSAIV</sequence>
<protein>
    <submittedName>
        <fullName evidence="6">Xaa-Pro aminopeptidase</fullName>
    </submittedName>
    <submittedName>
        <fullName evidence="7">Xaa-Pro peptidase family protein</fullName>
    </submittedName>
</protein>
<dbReference type="InterPro" id="IPR050659">
    <property type="entry name" value="Peptidase_M24B"/>
</dbReference>
<evidence type="ECO:0000256" key="3">
    <source>
        <dbReference type="RuleBase" id="RU000590"/>
    </source>
</evidence>
<evidence type="ECO:0000313" key="6">
    <source>
        <dbReference type="EMBL" id="AHY47559.1"/>
    </source>
</evidence>
<dbReference type="PANTHER" id="PTHR46112">
    <property type="entry name" value="AMINOPEPTIDASE"/>
    <property type="match status" value="1"/>
</dbReference>
<dbReference type="PANTHER" id="PTHR46112:SF2">
    <property type="entry name" value="XAA-PRO AMINOPEPTIDASE P-RELATED"/>
    <property type="match status" value="1"/>
</dbReference>
<reference evidence="6 8" key="1">
    <citation type="submission" date="2014-03" db="EMBL/GenBank/DDBJ databases">
        <title>Complete genome sequence of the Radio-Resistant Rubrobacter radiotolerans RSPS-4.</title>
        <authorList>
            <person name="Egas C.C."/>
            <person name="Barroso C.C."/>
            <person name="Froufe H.J.C."/>
            <person name="Pacheco J.J."/>
            <person name="Albuquerque L.L."/>
            <person name="da Costa M.M.S."/>
        </authorList>
    </citation>
    <scope>NUCLEOTIDE SEQUENCE [LARGE SCALE GENOMIC DNA]</scope>
    <source>
        <strain evidence="6 8">RSPS-4</strain>
    </source>
</reference>
<keyword evidence="1 3" id="KW-0479">Metal-binding</keyword>
<dbReference type="KEGG" id="rrd:RradSPS_2276"/>
<dbReference type="SUPFAM" id="SSF55920">
    <property type="entry name" value="Creatinase/aminopeptidase"/>
    <property type="match status" value="1"/>
</dbReference>
<dbReference type="AlphaFoldDB" id="A0A023X6A7"/>
<evidence type="ECO:0000256" key="4">
    <source>
        <dbReference type="SAM" id="MobiDB-lite"/>
    </source>
</evidence>
<evidence type="ECO:0000259" key="5">
    <source>
        <dbReference type="Pfam" id="PF00557"/>
    </source>
</evidence>
<keyword evidence="8" id="KW-1185">Reference proteome</keyword>
<accession>A0A023X6A7</accession>
<feature type="domain" description="Peptidase M24" evidence="5">
    <location>
        <begin position="178"/>
        <end position="381"/>
    </location>
</feature>
<dbReference type="STRING" id="42256.RradSPS_2276"/>
<evidence type="ECO:0000256" key="1">
    <source>
        <dbReference type="ARBA" id="ARBA00022723"/>
    </source>
</evidence>
<dbReference type="OrthoDB" id="9806388at2"/>
<keyword evidence="2" id="KW-0378">Hydrolase</keyword>